<accession>A0AAD6P359</accession>
<dbReference type="EMBL" id="JAPFFJ010000013">
    <property type="protein sequence ID" value="KAJ6414311.1"/>
    <property type="molecule type" value="Genomic_DNA"/>
</dbReference>
<keyword evidence="2" id="KW-1185">Reference proteome</keyword>
<reference evidence="1 2" key="1">
    <citation type="journal article" date="2023" name="Int. J. Mol. Sci.">
        <title>De Novo Assembly and Annotation of 11 Diverse Shrub Willow (Salix) Genomes Reveals Novel Gene Organization in Sex-Linked Regions.</title>
        <authorList>
            <person name="Hyden B."/>
            <person name="Feng K."/>
            <person name="Yates T.B."/>
            <person name="Jawdy S."/>
            <person name="Cereghino C."/>
            <person name="Smart L.B."/>
            <person name="Muchero W."/>
        </authorList>
    </citation>
    <scope>NUCLEOTIDE SEQUENCE [LARGE SCALE GENOMIC DNA]</scope>
    <source>
        <tissue evidence="1">Shoot tip</tissue>
    </source>
</reference>
<protein>
    <submittedName>
        <fullName evidence="1">Uncharacterized protein</fullName>
    </submittedName>
</protein>
<dbReference type="AlphaFoldDB" id="A0AAD6P359"/>
<proteinExistence type="predicted"/>
<comment type="caution">
    <text evidence="1">The sequence shown here is derived from an EMBL/GenBank/DDBJ whole genome shotgun (WGS) entry which is preliminary data.</text>
</comment>
<evidence type="ECO:0000313" key="1">
    <source>
        <dbReference type="EMBL" id="KAJ6414311.1"/>
    </source>
</evidence>
<gene>
    <name evidence="1" type="ORF">OIU84_007016</name>
</gene>
<organism evidence="1 2">
    <name type="scientific">Salix udensis</name>
    <dbReference type="NCBI Taxonomy" id="889485"/>
    <lineage>
        <taxon>Eukaryota</taxon>
        <taxon>Viridiplantae</taxon>
        <taxon>Streptophyta</taxon>
        <taxon>Embryophyta</taxon>
        <taxon>Tracheophyta</taxon>
        <taxon>Spermatophyta</taxon>
        <taxon>Magnoliopsida</taxon>
        <taxon>eudicotyledons</taxon>
        <taxon>Gunneridae</taxon>
        <taxon>Pentapetalae</taxon>
        <taxon>rosids</taxon>
        <taxon>fabids</taxon>
        <taxon>Malpighiales</taxon>
        <taxon>Salicaceae</taxon>
        <taxon>Saliceae</taxon>
        <taxon>Salix</taxon>
    </lineage>
</organism>
<evidence type="ECO:0000313" key="2">
    <source>
        <dbReference type="Proteomes" id="UP001162972"/>
    </source>
</evidence>
<sequence>MANSMIGATSWMRVRIIPQFSSTILPSSSSLHNHKVSFFFPEGGSSQSVPPLLLINNKLEFVLLLRLPEISMLVVIELLSSIEALKWVLSFICGFRSKGGKFLLRIEGSGRLCGSGG</sequence>
<name>A0AAD6P359_9ROSI</name>
<dbReference type="Proteomes" id="UP001162972">
    <property type="component" value="Chromosome 5"/>
</dbReference>